<protein>
    <submittedName>
        <fullName evidence="1">Uncharacterized protein</fullName>
    </submittedName>
</protein>
<evidence type="ECO:0000313" key="2">
    <source>
        <dbReference type="Proteomes" id="UP000319502"/>
    </source>
</evidence>
<evidence type="ECO:0000313" key="1">
    <source>
        <dbReference type="EMBL" id="TVO53077.1"/>
    </source>
</evidence>
<dbReference type="AlphaFoldDB" id="A0A557QJN4"/>
<proteinExistence type="predicted"/>
<organism evidence="1 2">
    <name type="scientific">Denitromonas halophila</name>
    <dbReference type="NCBI Taxonomy" id="1629404"/>
    <lineage>
        <taxon>Bacteria</taxon>
        <taxon>Pseudomonadati</taxon>
        <taxon>Pseudomonadota</taxon>
        <taxon>Betaproteobacteria</taxon>
        <taxon>Rhodocyclales</taxon>
        <taxon>Zoogloeaceae</taxon>
        <taxon>Denitromonas</taxon>
    </lineage>
</organism>
<comment type="caution">
    <text evidence="1">The sequence shown here is derived from an EMBL/GenBank/DDBJ whole genome shotgun (WGS) entry which is preliminary data.</text>
</comment>
<gene>
    <name evidence="1" type="ORF">FHP91_14830</name>
</gene>
<dbReference type="RefSeq" id="WP_144310328.1">
    <property type="nucleotide sequence ID" value="NZ_VMNK01000015.1"/>
</dbReference>
<reference evidence="1 2" key="1">
    <citation type="submission" date="2019-07" db="EMBL/GenBank/DDBJ databases">
        <title>The pathways for chlorine oxyanion respiration interact through the shared metabolite chlorate.</title>
        <authorList>
            <person name="Barnum T.P."/>
            <person name="Cheng Y."/>
            <person name="Hill K.A."/>
            <person name="Lucas L.N."/>
            <person name="Carlson H.K."/>
            <person name="Coates J.D."/>
        </authorList>
    </citation>
    <scope>NUCLEOTIDE SEQUENCE [LARGE SCALE GENOMIC DNA]</scope>
    <source>
        <strain evidence="1 2">SFB-3</strain>
    </source>
</reference>
<dbReference type="Proteomes" id="UP000319502">
    <property type="component" value="Unassembled WGS sequence"/>
</dbReference>
<dbReference type="EMBL" id="VMNK01000015">
    <property type="protein sequence ID" value="TVO53077.1"/>
    <property type="molecule type" value="Genomic_DNA"/>
</dbReference>
<name>A0A557QJN4_9RHOO</name>
<accession>A0A557QJN4</accession>
<sequence length="135" mass="15525">MTTHADIPDHLNRYYYDDGFGGSRLAWQLLEDAPDDDYFELRPEADFRLRGWTTDDDPRPLWQAPEGYKHAVLVHRDGQQWLVAVDARLTLITLTLEHIRVVLDAHPSRWPMALRDLIGVAAGILPTKPMLVWPA</sequence>
<keyword evidence="2" id="KW-1185">Reference proteome</keyword>